<comment type="subcellular location">
    <subcellularLocation>
        <location evidence="1">Nucleus</location>
    </subcellularLocation>
</comment>
<dbReference type="RefSeq" id="XP_013086208.2">
    <property type="nucleotide sequence ID" value="XM_013230754.2"/>
</dbReference>
<dbReference type="STRING" id="6526.A0A2C9JWI4"/>
<reference evidence="8" key="1">
    <citation type="submission" date="2020-05" db="UniProtKB">
        <authorList>
            <consortium name="EnsemblMetazoa"/>
        </authorList>
    </citation>
    <scope>IDENTIFICATION</scope>
    <source>
        <strain evidence="8">BB02</strain>
    </source>
</reference>
<accession>A0A2C9JWI4</accession>
<feature type="compositionally biased region" description="Polar residues" evidence="4">
    <location>
        <begin position="458"/>
        <end position="468"/>
    </location>
</feature>
<evidence type="ECO:0000259" key="7">
    <source>
        <dbReference type="Pfam" id="PF25457"/>
    </source>
</evidence>
<feature type="compositionally biased region" description="Pro residues" evidence="4">
    <location>
        <begin position="474"/>
        <end position="487"/>
    </location>
</feature>
<proteinExistence type="inferred from homology"/>
<comment type="similarity">
    <text evidence="2">Belongs to the IRF2BP family.</text>
</comment>
<sequence>MSIPHRAQRQHCYLCDLPRTPWAMLHDFSEPVCRGCVNYEGPDRIEMVIDAARHMKRVHGFQEPSRGPVVNGIGKPSPHGIPPGQQSRNGPSSGPQELHAHATLPLDASRLSGPPPSHHLPGPNHPPPPHAHLSTSDRFLDTRRNMMEFSTLTRLPGGLLGIHPPRAGEEHFGELHHRSSPPRGGNGLPLLHPLNHSSRHSAPPQPPLLHMRRGDEEDDGLAQSSAEELVKYSSLDEAIQKNPFVRDTLNTLAACVPFQIRLRKEHMLVGRMFAFDVSFRSPNELELKYFVEYPIGSGTVHNSIPSLVKLMRHDTVQEFGKGQSSGLIYLEYEVKHNSGQWNNMTDLFTEHVRHFKDTLKRDLLPVPFVDSCLPPLPSHLGRVVPLSKTEPQRLFLEGASGSGRKRKSSPGTDDAHGGSSSKMNDEQHKRQQWMQSQADALKLTISSASAAAAFGTGLPSSTSMSPLSNHHHTPSPPNGPSVNPGPSPMAALMNVTDNLASPNGPPDLLHHATNLMRAPHHSPNGSRRGPHLCPVSDTGVGSTMPESTSGLSAELLKCTLCHERLEDTHFVQCPSVPDHKFCFPCSKESIKRQGAGTEVYCPSGNKCPLSGSNVPWAFMQGEIITILGEDYNGPVGNTPISGNPGNNNITLNTKDVNIKKERDS</sequence>
<dbReference type="KEGG" id="bgt:106070791"/>
<dbReference type="GO" id="GO:0006357">
    <property type="term" value="P:regulation of transcription by RNA polymerase II"/>
    <property type="evidence" value="ECO:0007669"/>
    <property type="project" value="TreeGrafter"/>
</dbReference>
<dbReference type="FunFam" id="1.10.10.1580:FF:000001">
    <property type="entry name" value="interferon regulatory factor 2-binding protein 2"/>
    <property type="match status" value="1"/>
</dbReference>
<dbReference type="VEuPathDB" id="VectorBase:BGLB009110"/>
<dbReference type="InterPro" id="IPR058682">
    <property type="entry name" value="IRF-2BP1/2-like_M"/>
</dbReference>
<evidence type="ECO:0000256" key="3">
    <source>
        <dbReference type="ARBA" id="ARBA00023242"/>
    </source>
</evidence>
<evidence type="ECO:0000256" key="4">
    <source>
        <dbReference type="SAM" id="MobiDB-lite"/>
    </source>
</evidence>
<feature type="domain" description="Interferon regulatory factor 2-binding protein 1/2-like zinc finger" evidence="5">
    <location>
        <begin position="8"/>
        <end position="59"/>
    </location>
</feature>
<evidence type="ECO:0000256" key="2">
    <source>
        <dbReference type="ARBA" id="ARBA00010802"/>
    </source>
</evidence>
<dbReference type="InterPro" id="IPR057414">
    <property type="entry name" value="Zf-C3HC4_IRF-2BP1_2"/>
</dbReference>
<dbReference type="OrthoDB" id="45007at2759"/>
<evidence type="ECO:0000313" key="9">
    <source>
        <dbReference type="Proteomes" id="UP000076420"/>
    </source>
</evidence>
<evidence type="ECO:0000256" key="1">
    <source>
        <dbReference type="ARBA" id="ARBA00004123"/>
    </source>
</evidence>
<dbReference type="Pfam" id="PF25454">
    <property type="entry name" value="zf-C3HC4_IRF-2BP1_2"/>
    <property type="match status" value="1"/>
</dbReference>
<keyword evidence="3" id="KW-0539">Nucleus</keyword>
<dbReference type="Pfam" id="PF11261">
    <property type="entry name" value="IRF-2BP1_2"/>
    <property type="match status" value="1"/>
</dbReference>
<dbReference type="EnsemblMetazoa" id="BGLB009110-RB">
    <property type="protein sequence ID" value="BGLB009110-PB"/>
    <property type="gene ID" value="BGLB009110"/>
</dbReference>
<dbReference type="PANTHER" id="PTHR10816">
    <property type="entry name" value="MYELIN TRANSCRIPTION FACTOR 1-RELATED"/>
    <property type="match status" value="1"/>
</dbReference>
<name>A0A2C9JWI4_BIOGL</name>
<organism evidence="8 9">
    <name type="scientific">Biomphalaria glabrata</name>
    <name type="common">Bloodfluke planorb</name>
    <name type="synonym">Freshwater snail</name>
    <dbReference type="NCBI Taxonomy" id="6526"/>
    <lineage>
        <taxon>Eukaryota</taxon>
        <taxon>Metazoa</taxon>
        <taxon>Spiralia</taxon>
        <taxon>Lophotrochozoa</taxon>
        <taxon>Mollusca</taxon>
        <taxon>Gastropoda</taxon>
        <taxon>Heterobranchia</taxon>
        <taxon>Euthyneura</taxon>
        <taxon>Panpulmonata</taxon>
        <taxon>Hygrophila</taxon>
        <taxon>Lymnaeoidea</taxon>
        <taxon>Planorbidae</taxon>
        <taxon>Biomphalaria</taxon>
    </lineage>
</organism>
<evidence type="ECO:0000259" key="5">
    <source>
        <dbReference type="Pfam" id="PF11261"/>
    </source>
</evidence>
<dbReference type="InterPro" id="IPR022750">
    <property type="entry name" value="IRF-2BP1_2-like_Znf"/>
</dbReference>
<feature type="region of interest" description="Disordered" evidence="4">
    <location>
        <begin position="397"/>
        <end position="437"/>
    </location>
</feature>
<dbReference type="GO" id="GO:0003714">
    <property type="term" value="F:transcription corepressor activity"/>
    <property type="evidence" value="ECO:0007669"/>
    <property type="project" value="TreeGrafter"/>
</dbReference>
<feature type="region of interest" description="Disordered" evidence="4">
    <location>
        <begin position="456"/>
        <end position="548"/>
    </location>
</feature>
<dbReference type="VEuPathDB" id="VectorBase:BGLAX_038465"/>
<feature type="compositionally biased region" description="Pro residues" evidence="4">
    <location>
        <begin position="113"/>
        <end position="130"/>
    </location>
</feature>
<feature type="region of interest" description="Disordered" evidence="4">
    <location>
        <begin position="59"/>
        <end position="135"/>
    </location>
</feature>
<dbReference type="InterPro" id="IPR044882">
    <property type="entry name" value="I2BP1/2_C3HC4-RING_sf"/>
</dbReference>
<dbReference type="Proteomes" id="UP000076420">
    <property type="component" value="Unassembled WGS sequence"/>
</dbReference>
<protein>
    <submittedName>
        <fullName evidence="8">Uncharacterized protein</fullName>
    </submittedName>
</protein>
<gene>
    <name evidence="8" type="primary">106070791</name>
</gene>
<evidence type="ECO:0000259" key="6">
    <source>
        <dbReference type="Pfam" id="PF25454"/>
    </source>
</evidence>
<feature type="region of interest" description="Disordered" evidence="4">
    <location>
        <begin position="194"/>
        <end position="221"/>
    </location>
</feature>
<dbReference type="PANTHER" id="PTHR10816:SF19">
    <property type="entry name" value="PROTEIN INTERACTING WITH TTK69 AND SIN3A, ISOFORM D"/>
    <property type="match status" value="1"/>
</dbReference>
<evidence type="ECO:0000313" key="8">
    <source>
        <dbReference type="EnsemblMetazoa" id="BGLB009110-PB"/>
    </source>
</evidence>
<feature type="compositionally biased region" description="Polar residues" evidence="4">
    <location>
        <begin position="84"/>
        <end position="95"/>
    </location>
</feature>
<feature type="domain" description="Interferon regulatory factor 2-binding protein 1/2-like C3HC4 zinc finger" evidence="6">
    <location>
        <begin position="556"/>
        <end position="627"/>
    </location>
</feature>
<dbReference type="AlphaFoldDB" id="A0A2C9JWI4"/>
<dbReference type="Pfam" id="PF25457">
    <property type="entry name" value="IRF-2BP1_2_M"/>
    <property type="match status" value="1"/>
</dbReference>
<dbReference type="GO" id="GO:0005634">
    <property type="term" value="C:nucleus"/>
    <property type="evidence" value="ECO:0007669"/>
    <property type="project" value="UniProtKB-SubCell"/>
</dbReference>
<dbReference type="Gene3D" id="1.10.10.1580">
    <property type="entry name" value="Interferon regulatory factor 2-binding protein"/>
    <property type="match status" value="1"/>
</dbReference>
<feature type="domain" description="IRF-2BP1/2-like middle" evidence="7">
    <location>
        <begin position="235"/>
        <end position="368"/>
    </location>
</feature>
<feature type="compositionally biased region" description="Polar residues" evidence="4">
    <location>
        <begin position="539"/>
        <end position="548"/>
    </location>
</feature>
<dbReference type="SUPFAM" id="SSF57850">
    <property type="entry name" value="RING/U-box"/>
    <property type="match status" value="1"/>
</dbReference>